<accession>A0ABT6ZCT7</accession>
<comment type="caution">
    <text evidence="7">The sequence shown here is derived from an EMBL/GenBank/DDBJ whole genome shotgun (WGS) entry which is preliminary data.</text>
</comment>
<comment type="pathway">
    <text evidence="2 5">Carbohydrate acid metabolism; D-glucarate degradation; 2,5-dioxopentanoate from D-glucarate: step 2/2.</text>
</comment>
<reference evidence="7 8" key="1">
    <citation type="submission" date="2023-05" db="EMBL/GenBank/DDBJ databases">
        <title>Microbacterium dauci sp.nov., Isolated from Carrot Rhizosphere Soil.</title>
        <authorList>
            <person name="Xiao Z."/>
            <person name="Zheng J."/>
        </authorList>
    </citation>
    <scope>NUCLEOTIDE SEQUENCE [LARGE SCALE GENOMIC DNA]</scope>
    <source>
        <strain evidence="7 8">LX3-4</strain>
    </source>
</reference>
<dbReference type="PANTHER" id="PTHR12128">
    <property type="entry name" value="DIHYDRODIPICOLINATE SYNTHASE"/>
    <property type="match status" value="1"/>
</dbReference>
<dbReference type="NCBIfam" id="NF002958">
    <property type="entry name" value="PRK03620.1"/>
    <property type="match status" value="1"/>
</dbReference>
<dbReference type="EC" id="4.2.1.41" evidence="5"/>
<protein>
    <recommendedName>
        <fullName evidence="5">Probable 5-dehydro-4-deoxyglucarate dehydratase</fullName>
        <ecNumber evidence="5">4.2.1.41</ecNumber>
    </recommendedName>
    <alternativeName>
        <fullName evidence="5">5-keto-4-deoxy-glucarate dehydratase</fullName>
        <shortName evidence="5">KDGDH</shortName>
    </alternativeName>
</protein>
<dbReference type="GO" id="GO:0047448">
    <property type="term" value="F:5-dehydro-4-deoxyglucarate dehydratase activity"/>
    <property type="evidence" value="ECO:0007669"/>
    <property type="project" value="UniProtKB-EC"/>
</dbReference>
<dbReference type="Gene3D" id="3.20.20.70">
    <property type="entry name" value="Aldolase class I"/>
    <property type="match status" value="1"/>
</dbReference>
<gene>
    <name evidence="7" type="ORF">QNI14_05085</name>
</gene>
<dbReference type="Proteomes" id="UP001321481">
    <property type="component" value="Unassembled WGS sequence"/>
</dbReference>
<evidence type="ECO:0000256" key="4">
    <source>
        <dbReference type="ARBA" id="ARBA00023239"/>
    </source>
</evidence>
<sequence length="300" mass="31479">MQLHGVLFFPVTPFDSRGGVAVPILERHLSDSLAHRPGAVFPACGTGEFHALDATEYDAVVRATVDVADGAVPVIAGAGGPLGHARIVARAAQAAGADAVLVLPPYLVSAPQAGLIGYVTAIADATDLPVIVYHRGLGAFTPESIAQLLTDPRVIGVKDGVGDIAAAQQFTLAAQRAGRDDVLFFNGLLTAELSQRAYQAIGVPHYSSAAFAMAPAVATAFFHAHESGDQTRTDEILTRFYEPLVVLRDRVPGYGVSLIKAGLRARGLPVGAVRPPLVDPTLTDLVELERILDEGEDLLR</sequence>
<evidence type="ECO:0000256" key="1">
    <source>
        <dbReference type="ARBA" id="ARBA00001446"/>
    </source>
</evidence>
<evidence type="ECO:0000313" key="7">
    <source>
        <dbReference type="EMBL" id="MDJ1113821.1"/>
    </source>
</evidence>
<comment type="catalytic activity">
    <reaction evidence="1 5">
        <text>5-dehydro-4-deoxy-D-glucarate + H(+) = 2,5-dioxopentanoate + CO2 + H2O</text>
        <dbReference type="Rhea" id="RHEA:24608"/>
        <dbReference type="ChEBI" id="CHEBI:15377"/>
        <dbReference type="ChEBI" id="CHEBI:15378"/>
        <dbReference type="ChEBI" id="CHEBI:16526"/>
        <dbReference type="ChEBI" id="CHEBI:42819"/>
        <dbReference type="ChEBI" id="CHEBI:58136"/>
        <dbReference type="EC" id="4.2.1.41"/>
    </reaction>
</comment>
<organism evidence="7 8">
    <name type="scientific">Microbacterium dauci</name>
    <dbReference type="NCBI Taxonomy" id="3048008"/>
    <lineage>
        <taxon>Bacteria</taxon>
        <taxon>Bacillati</taxon>
        <taxon>Actinomycetota</taxon>
        <taxon>Actinomycetes</taxon>
        <taxon>Micrococcales</taxon>
        <taxon>Microbacteriaceae</taxon>
        <taxon>Microbacterium</taxon>
    </lineage>
</organism>
<dbReference type="PIRSF" id="PIRSF001365">
    <property type="entry name" value="DHDPS"/>
    <property type="match status" value="1"/>
</dbReference>
<keyword evidence="8" id="KW-1185">Reference proteome</keyword>
<dbReference type="EMBL" id="JASJND010000004">
    <property type="protein sequence ID" value="MDJ1113821.1"/>
    <property type="molecule type" value="Genomic_DNA"/>
</dbReference>
<keyword evidence="4 5" id="KW-0456">Lyase</keyword>
<dbReference type="InterPro" id="IPR017655">
    <property type="entry name" value="Dehydro-deoxyglucarate_dehyd"/>
</dbReference>
<evidence type="ECO:0000256" key="3">
    <source>
        <dbReference type="ARBA" id="ARBA00007592"/>
    </source>
</evidence>
<dbReference type="HAMAP" id="MF_00694">
    <property type="entry name" value="KDGDH"/>
    <property type="match status" value="1"/>
</dbReference>
<dbReference type="SMART" id="SM01130">
    <property type="entry name" value="DHDPS"/>
    <property type="match status" value="1"/>
</dbReference>
<dbReference type="Pfam" id="PF00701">
    <property type="entry name" value="DHDPS"/>
    <property type="match status" value="1"/>
</dbReference>
<dbReference type="PANTHER" id="PTHR12128:SF19">
    <property type="entry name" value="5-DEHYDRO-4-DEOXYGLUCARATE DEHYDRATASE 2-RELATED"/>
    <property type="match status" value="1"/>
</dbReference>
<dbReference type="RefSeq" id="WP_283715822.1">
    <property type="nucleotide sequence ID" value="NZ_JASJND010000004.1"/>
</dbReference>
<dbReference type="SUPFAM" id="SSF51569">
    <property type="entry name" value="Aldolase"/>
    <property type="match status" value="1"/>
</dbReference>
<dbReference type="InterPro" id="IPR013785">
    <property type="entry name" value="Aldolase_TIM"/>
</dbReference>
<evidence type="ECO:0000256" key="5">
    <source>
        <dbReference type="HAMAP-Rule" id="MF_00694"/>
    </source>
</evidence>
<name>A0ABT6ZCT7_9MICO</name>
<proteinExistence type="inferred from homology"/>
<evidence type="ECO:0000256" key="6">
    <source>
        <dbReference type="PIRNR" id="PIRNR001365"/>
    </source>
</evidence>
<dbReference type="InterPro" id="IPR002220">
    <property type="entry name" value="DapA-like"/>
</dbReference>
<evidence type="ECO:0000256" key="2">
    <source>
        <dbReference type="ARBA" id="ARBA00004983"/>
    </source>
</evidence>
<evidence type="ECO:0000313" key="8">
    <source>
        <dbReference type="Proteomes" id="UP001321481"/>
    </source>
</evidence>
<comment type="similarity">
    <text evidence="3 5 6">Belongs to the DapA family.</text>
</comment>